<sequence>MVNVIYALVWLIAPMIWGDWRNWQKYYSTIMFFIMGDLLYLYLLSDHFPMWKYNPHEIDDNLGLTNSHISLSIILIKYPATVLLYLSNFPKKGRFKQFGYYLLWVGIYGINEIIDLKLNLIQYHNGWSFWWSMFFNMILFYFLWVHYRNPILAWLFSFVYIAFLWVVFDVPSTVFR</sequence>
<keyword evidence="1" id="KW-0812">Transmembrane</keyword>
<feature type="transmembrane region" description="Helical" evidence="1">
    <location>
        <begin position="151"/>
        <end position="168"/>
    </location>
</feature>
<gene>
    <name evidence="2" type="ORF">J2S07_001075</name>
</gene>
<protein>
    <submittedName>
        <fullName evidence="2">Uncharacterized protein</fullName>
    </submittedName>
</protein>
<feature type="transmembrane region" description="Helical" evidence="1">
    <location>
        <begin position="65"/>
        <end position="86"/>
    </location>
</feature>
<reference evidence="2 3" key="1">
    <citation type="submission" date="2023-07" db="EMBL/GenBank/DDBJ databases">
        <title>Genomic Encyclopedia of Type Strains, Phase IV (KMG-IV): sequencing the most valuable type-strain genomes for metagenomic binning, comparative biology and taxonomic classification.</title>
        <authorList>
            <person name="Goeker M."/>
        </authorList>
    </citation>
    <scope>NUCLEOTIDE SEQUENCE [LARGE SCALE GENOMIC DNA]</scope>
    <source>
        <strain evidence="2 3">DSM 23948</strain>
    </source>
</reference>
<feature type="transmembrane region" description="Helical" evidence="1">
    <location>
        <begin position="126"/>
        <end position="144"/>
    </location>
</feature>
<evidence type="ECO:0000256" key="1">
    <source>
        <dbReference type="SAM" id="Phobius"/>
    </source>
</evidence>
<feature type="transmembrane region" description="Helical" evidence="1">
    <location>
        <begin position="26"/>
        <end position="45"/>
    </location>
</feature>
<dbReference type="NCBIfam" id="NF041644">
    <property type="entry name" value="CBO0543_fam"/>
    <property type="match status" value="1"/>
</dbReference>
<name>A0ABT9V1I6_9BACL</name>
<proteinExistence type="predicted"/>
<keyword evidence="1" id="KW-1133">Transmembrane helix</keyword>
<dbReference type="InterPro" id="IPR048147">
    <property type="entry name" value="CBO0543-like"/>
</dbReference>
<evidence type="ECO:0000313" key="3">
    <source>
        <dbReference type="Proteomes" id="UP001231362"/>
    </source>
</evidence>
<feature type="transmembrane region" description="Helical" evidence="1">
    <location>
        <begin position="98"/>
        <end position="114"/>
    </location>
</feature>
<dbReference type="RefSeq" id="WP_307149363.1">
    <property type="nucleotide sequence ID" value="NZ_JAUSTU010000004.1"/>
</dbReference>
<accession>A0ABT9V1I6</accession>
<organism evidence="2 3">
    <name type="scientific">Anoxybacillus andreesenii</name>
    <dbReference type="NCBI Taxonomy" id="1325932"/>
    <lineage>
        <taxon>Bacteria</taxon>
        <taxon>Bacillati</taxon>
        <taxon>Bacillota</taxon>
        <taxon>Bacilli</taxon>
        <taxon>Bacillales</taxon>
        <taxon>Anoxybacillaceae</taxon>
        <taxon>Anoxybacillus</taxon>
    </lineage>
</organism>
<comment type="caution">
    <text evidence="2">The sequence shown here is derived from an EMBL/GenBank/DDBJ whole genome shotgun (WGS) entry which is preliminary data.</text>
</comment>
<keyword evidence="3" id="KW-1185">Reference proteome</keyword>
<evidence type="ECO:0000313" key="2">
    <source>
        <dbReference type="EMBL" id="MDQ0154771.1"/>
    </source>
</evidence>
<dbReference type="Proteomes" id="UP001231362">
    <property type="component" value="Unassembled WGS sequence"/>
</dbReference>
<dbReference type="EMBL" id="JAUSTU010000004">
    <property type="protein sequence ID" value="MDQ0154771.1"/>
    <property type="molecule type" value="Genomic_DNA"/>
</dbReference>
<keyword evidence="1" id="KW-0472">Membrane</keyword>